<sequence length="523" mass="60903">MQKYKMLKKILLKNWHPNVFQKNCSIRVASTITASARIGKDSHWEAAKPFEEIPHLTMLPFIGTAWAFLPIIGRYKMDELHLALRHKRQLLGDVIREKIGPFNMVISFCPEDLETIFKYEGPYPNRSEISSMKAYRESRKEWYKTTGLLILQGKEWHDLRSKTQKHLLKPKAVQAYLGSMQDVARDFVQKIYETRDSNKEVPDLIGELYKWALESVALVGLDTRLGCLKTNLAPDSDGMKMIKSVQTQMECMTKLEAAVGNIQFWKYFPTPMWKRYTKECDIYTQIAFKYIHRAMEDMKRKEGNEDRELTLLQAMLSTGLDASDVMVTVADMVMAGIDTTSHTVAFLLYNLARNPDKQQIRYEEISKLLPSKDLKITQNIFNELKYLKSCMKESQRMNPVIGGAGRQLETDVVISGYQVPAGTFIVVALQEVCRDEKYFKNPESFHPERWLDREDKHYRYAFLPFGFGTRSCIGRRLAELEVICVITEIIRNFKVEYHYEDIDIRTRLINIPDRPIKINFVER</sequence>
<dbReference type="InterPro" id="IPR050479">
    <property type="entry name" value="CYP11_CYP27_families"/>
</dbReference>
<dbReference type="AlphaFoldDB" id="A0A087UZS4"/>
<keyword evidence="5 9" id="KW-0560">Oxidoreductase</keyword>
<dbReference type="InterPro" id="IPR001128">
    <property type="entry name" value="Cyt_P450"/>
</dbReference>
<keyword evidence="6 8" id="KW-0408">Iron</keyword>
<accession>A0A087UZS4</accession>
<evidence type="ECO:0000313" key="10">
    <source>
        <dbReference type="EMBL" id="KFM82863.1"/>
    </source>
</evidence>
<dbReference type="SUPFAM" id="SSF48264">
    <property type="entry name" value="Cytochrome P450"/>
    <property type="match status" value="1"/>
</dbReference>
<dbReference type="STRING" id="407821.A0A087UZS4"/>
<dbReference type="EMBL" id="KK122510">
    <property type="protein sequence ID" value="KFM82863.1"/>
    <property type="molecule type" value="Genomic_DNA"/>
</dbReference>
<keyword evidence="11" id="KW-1185">Reference proteome</keyword>
<dbReference type="PRINTS" id="PR00463">
    <property type="entry name" value="EP450I"/>
</dbReference>
<reference evidence="10 11" key="1">
    <citation type="submission" date="2013-11" db="EMBL/GenBank/DDBJ databases">
        <title>Genome sequencing of Stegodyphus mimosarum.</title>
        <authorList>
            <person name="Bechsgaard J."/>
        </authorList>
    </citation>
    <scope>NUCLEOTIDE SEQUENCE [LARGE SCALE GENOMIC DNA]</scope>
</reference>
<comment type="cofactor">
    <cofactor evidence="1 8">
        <name>heme</name>
        <dbReference type="ChEBI" id="CHEBI:30413"/>
    </cofactor>
</comment>
<dbReference type="GO" id="GO:0004497">
    <property type="term" value="F:monooxygenase activity"/>
    <property type="evidence" value="ECO:0007669"/>
    <property type="project" value="UniProtKB-KW"/>
</dbReference>
<dbReference type="Gene3D" id="1.10.630.10">
    <property type="entry name" value="Cytochrome P450"/>
    <property type="match status" value="1"/>
</dbReference>
<dbReference type="PANTHER" id="PTHR24279:SF120">
    <property type="entry name" value="CYTOCHROME P450"/>
    <property type="match status" value="1"/>
</dbReference>
<evidence type="ECO:0000256" key="9">
    <source>
        <dbReference type="RuleBase" id="RU000461"/>
    </source>
</evidence>
<dbReference type="GO" id="GO:0005506">
    <property type="term" value="F:iron ion binding"/>
    <property type="evidence" value="ECO:0007669"/>
    <property type="project" value="InterPro"/>
</dbReference>
<protein>
    <submittedName>
        <fullName evidence="10">Putative cytochrome P450 12a4, mitochondrial</fullName>
    </submittedName>
</protein>
<evidence type="ECO:0000256" key="6">
    <source>
        <dbReference type="ARBA" id="ARBA00023004"/>
    </source>
</evidence>
<evidence type="ECO:0000256" key="8">
    <source>
        <dbReference type="PIRSR" id="PIRSR602401-1"/>
    </source>
</evidence>
<keyword evidence="4 8" id="KW-0479">Metal-binding</keyword>
<dbReference type="Pfam" id="PF00067">
    <property type="entry name" value="p450"/>
    <property type="match status" value="1"/>
</dbReference>
<keyword evidence="7 9" id="KW-0503">Monooxygenase</keyword>
<dbReference type="Proteomes" id="UP000054359">
    <property type="component" value="Unassembled WGS sequence"/>
</dbReference>
<feature type="non-terminal residue" evidence="10">
    <location>
        <position position="523"/>
    </location>
</feature>
<feature type="binding site" description="axial binding residue" evidence="8">
    <location>
        <position position="472"/>
    </location>
    <ligand>
        <name>heme</name>
        <dbReference type="ChEBI" id="CHEBI:30413"/>
    </ligand>
    <ligandPart>
        <name>Fe</name>
        <dbReference type="ChEBI" id="CHEBI:18248"/>
    </ligandPart>
</feature>
<dbReference type="PANTHER" id="PTHR24279">
    <property type="entry name" value="CYTOCHROME P450"/>
    <property type="match status" value="1"/>
</dbReference>
<dbReference type="GO" id="GO:0016705">
    <property type="term" value="F:oxidoreductase activity, acting on paired donors, with incorporation or reduction of molecular oxygen"/>
    <property type="evidence" value="ECO:0007669"/>
    <property type="project" value="InterPro"/>
</dbReference>
<evidence type="ECO:0000256" key="1">
    <source>
        <dbReference type="ARBA" id="ARBA00001971"/>
    </source>
</evidence>
<evidence type="ECO:0000313" key="11">
    <source>
        <dbReference type="Proteomes" id="UP000054359"/>
    </source>
</evidence>
<evidence type="ECO:0000256" key="5">
    <source>
        <dbReference type="ARBA" id="ARBA00023002"/>
    </source>
</evidence>
<dbReference type="InterPro" id="IPR002401">
    <property type="entry name" value="Cyt_P450_E_grp-I"/>
</dbReference>
<keyword evidence="3 8" id="KW-0349">Heme</keyword>
<dbReference type="GO" id="GO:0020037">
    <property type="term" value="F:heme binding"/>
    <property type="evidence" value="ECO:0007669"/>
    <property type="project" value="InterPro"/>
</dbReference>
<comment type="similarity">
    <text evidence="2 9">Belongs to the cytochrome P450 family.</text>
</comment>
<dbReference type="OMA" id="PAEGREM"/>
<dbReference type="PRINTS" id="PR00385">
    <property type="entry name" value="P450"/>
</dbReference>
<evidence type="ECO:0000256" key="3">
    <source>
        <dbReference type="ARBA" id="ARBA00022617"/>
    </source>
</evidence>
<dbReference type="CDD" id="cd11054">
    <property type="entry name" value="CYP24A1-like"/>
    <property type="match status" value="1"/>
</dbReference>
<dbReference type="FunFam" id="1.10.630.10:FF:000006">
    <property type="entry name" value="Cytochrome P450 302a1, mitochondrial"/>
    <property type="match status" value="1"/>
</dbReference>
<dbReference type="InterPro" id="IPR036396">
    <property type="entry name" value="Cyt_P450_sf"/>
</dbReference>
<evidence type="ECO:0000256" key="2">
    <source>
        <dbReference type="ARBA" id="ARBA00010617"/>
    </source>
</evidence>
<dbReference type="OrthoDB" id="3945418at2759"/>
<dbReference type="InterPro" id="IPR017972">
    <property type="entry name" value="Cyt_P450_CS"/>
</dbReference>
<name>A0A087UZS4_STEMI</name>
<gene>
    <name evidence="10" type="ORF">X975_19094</name>
</gene>
<evidence type="ECO:0000256" key="4">
    <source>
        <dbReference type="ARBA" id="ARBA00022723"/>
    </source>
</evidence>
<evidence type="ECO:0000256" key="7">
    <source>
        <dbReference type="ARBA" id="ARBA00023033"/>
    </source>
</evidence>
<organism evidence="10 11">
    <name type="scientific">Stegodyphus mimosarum</name>
    <name type="common">African social velvet spider</name>
    <dbReference type="NCBI Taxonomy" id="407821"/>
    <lineage>
        <taxon>Eukaryota</taxon>
        <taxon>Metazoa</taxon>
        <taxon>Ecdysozoa</taxon>
        <taxon>Arthropoda</taxon>
        <taxon>Chelicerata</taxon>
        <taxon>Arachnida</taxon>
        <taxon>Araneae</taxon>
        <taxon>Araneomorphae</taxon>
        <taxon>Entelegynae</taxon>
        <taxon>Eresoidea</taxon>
        <taxon>Eresidae</taxon>
        <taxon>Stegodyphus</taxon>
    </lineage>
</organism>
<dbReference type="PROSITE" id="PS00086">
    <property type="entry name" value="CYTOCHROME_P450"/>
    <property type="match status" value="1"/>
</dbReference>
<proteinExistence type="inferred from homology"/>